<dbReference type="GO" id="GO:0005737">
    <property type="term" value="C:cytoplasm"/>
    <property type="evidence" value="ECO:0007669"/>
    <property type="project" value="TreeGrafter"/>
</dbReference>
<dbReference type="Gene3D" id="3.60.21.10">
    <property type="match status" value="1"/>
</dbReference>
<evidence type="ECO:0000259" key="2">
    <source>
        <dbReference type="Pfam" id="PF16542"/>
    </source>
</evidence>
<dbReference type="eggNOG" id="COG4639">
    <property type="taxonomic scope" value="Bacteria"/>
</dbReference>
<dbReference type="InterPro" id="IPR032380">
    <property type="entry name" value="PNKP_ligase_dom"/>
</dbReference>
<feature type="domain" description="Calcineurin-like phosphoesterase" evidence="1">
    <location>
        <begin position="181"/>
        <end position="379"/>
    </location>
</feature>
<evidence type="ECO:0000313" key="3">
    <source>
        <dbReference type="EMBL" id="EGO64675.1"/>
    </source>
</evidence>
<dbReference type="InterPro" id="IPR050126">
    <property type="entry name" value="Ap4A_hydrolase"/>
</dbReference>
<comment type="caution">
    <text evidence="3">The sequence shown here is derived from an EMBL/GenBank/DDBJ whole genome shotgun (WGS) entry which is preliminary data.</text>
</comment>
<dbReference type="Proteomes" id="UP000003240">
    <property type="component" value="Unassembled WGS sequence"/>
</dbReference>
<dbReference type="EMBL" id="AFGF01000050">
    <property type="protein sequence ID" value="EGO64675.1"/>
    <property type="molecule type" value="Genomic_DNA"/>
</dbReference>
<name>F7NGU4_9FIRM</name>
<accession>F7NGU4</accession>
<dbReference type="AlphaFoldDB" id="F7NGU4"/>
<dbReference type="PRINTS" id="PR00114">
    <property type="entry name" value="STPHPHTASE"/>
</dbReference>
<feature type="domain" description="Polynucleotide kinase-phosphatase ligase" evidence="2">
    <location>
        <begin position="474"/>
        <end position="865"/>
    </location>
</feature>
<dbReference type="Pfam" id="PF16542">
    <property type="entry name" value="PNKP_ligase"/>
    <property type="match status" value="1"/>
</dbReference>
<dbReference type="OrthoDB" id="9779903at2"/>
<protein>
    <submittedName>
        <fullName evidence="3">Metallophosphoesterase</fullName>
    </submittedName>
</protein>
<dbReference type="Pfam" id="PF13671">
    <property type="entry name" value="AAA_33"/>
    <property type="match status" value="1"/>
</dbReference>
<dbReference type="GO" id="GO:0016791">
    <property type="term" value="F:phosphatase activity"/>
    <property type="evidence" value="ECO:0007669"/>
    <property type="project" value="TreeGrafter"/>
</dbReference>
<proteinExistence type="predicted"/>
<dbReference type="SUPFAM" id="SSF56091">
    <property type="entry name" value="DNA ligase/mRNA capping enzyme, catalytic domain"/>
    <property type="match status" value="1"/>
</dbReference>
<dbReference type="PANTHER" id="PTHR42850:SF7">
    <property type="entry name" value="BIS(5'-NUCLEOSYL)-TETRAPHOSPHATASE PRPE [ASYMMETRICAL]"/>
    <property type="match status" value="1"/>
</dbReference>
<dbReference type="eggNOG" id="COG0639">
    <property type="taxonomic scope" value="Bacteria"/>
</dbReference>
<dbReference type="SUPFAM" id="SSF56300">
    <property type="entry name" value="Metallo-dependent phosphatases"/>
    <property type="match status" value="1"/>
</dbReference>
<dbReference type="CDD" id="cd07423">
    <property type="entry name" value="MPP_Prp_like"/>
    <property type="match status" value="1"/>
</dbReference>
<dbReference type="SUPFAM" id="SSF52540">
    <property type="entry name" value="P-loop containing nucleoside triphosphate hydrolases"/>
    <property type="match status" value="1"/>
</dbReference>
<keyword evidence="4" id="KW-1185">Reference proteome</keyword>
<dbReference type="InterPro" id="IPR006186">
    <property type="entry name" value="Ser/Thr-sp_prot-phosphatase"/>
</dbReference>
<evidence type="ECO:0000313" key="4">
    <source>
        <dbReference type="Proteomes" id="UP000003240"/>
    </source>
</evidence>
<dbReference type="STRING" id="1009370.ALO_06428"/>
<dbReference type="InterPro" id="IPR027417">
    <property type="entry name" value="P-loop_NTPase"/>
</dbReference>
<dbReference type="RefSeq" id="WP_004093955.1">
    <property type="nucleotide sequence ID" value="NZ_AFGF01000050.1"/>
</dbReference>
<gene>
    <name evidence="3" type="ORF">ALO_06428</name>
</gene>
<dbReference type="Gene3D" id="3.40.50.300">
    <property type="entry name" value="P-loop containing nucleotide triphosphate hydrolases"/>
    <property type="match status" value="1"/>
</dbReference>
<dbReference type="InterPro" id="IPR029052">
    <property type="entry name" value="Metallo-depent_PP-like"/>
</dbReference>
<dbReference type="Pfam" id="PF00149">
    <property type="entry name" value="Metallophos"/>
    <property type="match status" value="1"/>
</dbReference>
<dbReference type="PANTHER" id="PTHR42850">
    <property type="entry name" value="METALLOPHOSPHOESTERASE"/>
    <property type="match status" value="1"/>
</dbReference>
<organism evidence="3 4">
    <name type="scientific">Acetonema longum DSM 6540</name>
    <dbReference type="NCBI Taxonomy" id="1009370"/>
    <lineage>
        <taxon>Bacteria</taxon>
        <taxon>Bacillati</taxon>
        <taxon>Bacillota</taxon>
        <taxon>Negativicutes</taxon>
        <taxon>Acetonemataceae</taxon>
        <taxon>Acetonema</taxon>
    </lineage>
</organism>
<reference evidence="3 4" key="1">
    <citation type="journal article" date="2011" name="EMBO J.">
        <title>Structural diversity of bacterial flagellar motors.</title>
        <authorList>
            <person name="Chen S."/>
            <person name="Beeby M."/>
            <person name="Murphy G.E."/>
            <person name="Leadbetter J.R."/>
            <person name="Hendrixson D.R."/>
            <person name="Briegel A."/>
            <person name="Li Z."/>
            <person name="Shi J."/>
            <person name="Tocheva E.I."/>
            <person name="Muller A."/>
            <person name="Dobro M.J."/>
            <person name="Jensen G.J."/>
        </authorList>
    </citation>
    <scope>NUCLEOTIDE SEQUENCE [LARGE SCALE GENOMIC DNA]</scope>
    <source>
        <strain evidence="3 4">DSM 6540</strain>
    </source>
</reference>
<dbReference type="InterPro" id="IPR024028">
    <property type="entry name" value="PNKP_bac"/>
</dbReference>
<dbReference type="NCBIfam" id="TIGR04075">
    <property type="entry name" value="bacter_Pnkp"/>
    <property type="match status" value="1"/>
</dbReference>
<dbReference type="InterPro" id="IPR041780">
    <property type="entry name" value="MPP_PrpE-like"/>
</dbReference>
<dbReference type="Gene3D" id="3.30.470.30">
    <property type="entry name" value="DNA ligase/mRNA capping enzyme"/>
    <property type="match status" value="2"/>
</dbReference>
<dbReference type="InterPro" id="IPR004843">
    <property type="entry name" value="Calcineurin-like_PHP"/>
</dbReference>
<sequence>MELMLPELSLVLLIGPSGCGKSTFARRHFKPTEVISSDFCRGLVADDENDQAVNNPAFEVLHYIAGKRLQLGKLTVVDATNVQEAARKPLLQLARDHHCIPVAIVLNLPERVCQDRNKSRTDRQVGDYVIKNHIAQLRRSLRNLRKEGFRQVYVLNSPEEVEQVQCRRQPLWNNLKHEHGPFDIIGDVHGCFAELKMLLANMGYMVEETVDAAGEKDFRAAHPDGRKAIFLGDLVDRGPRTADTLKLVMAMVRDGNALCVPGNHDVKLLKKLKGGNVQVTHGLGETLAQLESESPAFIAKVKLFIDGLISHYVLDDGKLVVAHAGMKENLQGRGSGKVRDFALYGETSGETDSYGLPVRYDWAADYRGRATVVYGHTPQAAVAELNNTINIDTGCVFGGKLTAYRYPEKSFSEVKALQTYYEPAKPFLPEDAQAPLTEPQRDHNILDIQDVLGKRVIGTRLYSNIMVREENAMAALEVMSRFAADPRWLIYLPPTMSPTETSHAEGMLEHPDEAFAYFRARGVDRVVCEQKHMGSRAVVIVCKDQAAAAARFGVADGSAGICYTRTGRHFFDNSDLEAAFLERLRQVLTRSGFWQDFTTDWVCLDCELMPWSAKAQALLTEQYAAVGRAGRVALDEAAALLRQAAAHERLPRAVDREASGQNADIRALLQRFTERSAMMHQYVEAYRSYCWPVDSIEDLRLAPFHILATEGKAHTDQNHLWHMNAVAKYCAGEDALFMPTNHIVVDVTKEEDTARGVAWWSDLTAAGGEGMVVKPCDFIVKNGRELLQPAVKCRGRKYLRIIYGPEYTLAENLERLRQRGLGKKRSLALKEFALGVEALERFVRQEPLHRIHECVFAVLALESEPVDPRL</sequence>
<evidence type="ECO:0000259" key="1">
    <source>
        <dbReference type="Pfam" id="PF00149"/>
    </source>
</evidence>